<sequence length="680" mass="77011">MFECHDAPISGHRGREKTYLTVSRDFYWPRQYKFVRKYVRACEVCQRVKPSPSLRAPLQPLPVPEECWKSVSMDFVFGFPKDAHGNNGILVFVDRFSKMVHLVAVPESITAEGCARVFIDTIFRLHGLPRELVSDRDPRFTAEFWRSTERANRVLEEILRRYVHSFTSWSEFLSMVEFAINNSVHASTTHTPFYVNGLRHPRVPTLVEDDSNLRGGTRSSENQSGSSSSRDDVMVDAKVTEIVPFDFGEEEESKSDDALTDNDADDISIVRGITSENSNVLAKLVTDISAVHSQCTAAKSNESAEDFLLTREAVVRFVQDSIAEAVDKQKRNADNNRKANAQTFIEGDLVLLSTVNLPKHVVTNVGSNKLLPRYIDPLRVLRRLGNAYTIEFPRRMRTHHTFYVGRLRPYVQYAASSNGEDSHYSQESPSDSCCQEPDLIPGRVEMRSSHDIGRSSDELSPARYLKNEVAVHPPLVRQHCFPETSHGQTQAVAQCPLSGDASPVSGQHHNVAHELHGQTRLTQQTSPMKESDRVFPPPPHPLVDFHGGKHFLVERLLYYREVKGRRTSYLVRWRGYPPSADSWEPRAQLMADVPGLVEQYDKGHPMVKDHRKTSAQRARKGDCKVAIPSRISEEIRALHQGSVRRYASLGTLDEVLRHPGHGSPQKRHNRPASLDNRCKR</sequence>
<feature type="compositionally biased region" description="Low complexity" evidence="13">
    <location>
        <begin position="219"/>
        <end position="228"/>
    </location>
</feature>
<dbReference type="GO" id="GO:0015074">
    <property type="term" value="P:DNA integration"/>
    <property type="evidence" value="ECO:0007669"/>
    <property type="project" value="UniProtKB-KW"/>
</dbReference>
<evidence type="ECO:0008006" key="18">
    <source>
        <dbReference type="Google" id="ProtNLM"/>
    </source>
</evidence>
<dbReference type="GO" id="GO:0046872">
    <property type="term" value="F:metal ion binding"/>
    <property type="evidence" value="ECO:0007669"/>
    <property type="project" value="UniProtKB-KW"/>
</dbReference>
<keyword evidence="10" id="KW-0238">DNA-binding</keyword>
<evidence type="ECO:0000256" key="11">
    <source>
        <dbReference type="ARBA" id="ARBA00023172"/>
    </source>
</evidence>
<dbReference type="InterPro" id="IPR000953">
    <property type="entry name" value="Chromo/chromo_shadow_dom"/>
</dbReference>
<dbReference type="SMART" id="SM00298">
    <property type="entry name" value="CHROMO"/>
    <property type="match status" value="1"/>
</dbReference>
<accession>A0AAV0UMS7</accession>
<dbReference type="Gene3D" id="2.40.50.40">
    <property type="match status" value="1"/>
</dbReference>
<evidence type="ECO:0000256" key="2">
    <source>
        <dbReference type="ARBA" id="ARBA00022670"/>
    </source>
</evidence>
<organism evidence="16 17">
    <name type="scientific">Peronospora farinosa</name>
    <dbReference type="NCBI Taxonomy" id="134698"/>
    <lineage>
        <taxon>Eukaryota</taxon>
        <taxon>Sar</taxon>
        <taxon>Stramenopiles</taxon>
        <taxon>Oomycota</taxon>
        <taxon>Peronosporomycetes</taxon>
        <taxon>Peronosporales</taxon>
        <taxon>Peronosporaceae</taxon>
        <taxon>Peronospora</taxon>
    </lineage>
</organism>
<dbReference type="InterPro" id="IPR016197">
    <property type="entry name" value="Chromo-like_dom_sf"/>
</dbReference>
<evidence type="ECO:0000313" key="16">
    <source>
        <dbReference type="EMBL" id="CAI5738232.1"/>
    </source>
</evidence>
<evidence type="ECO:0000256" key="4">
    <source>
        <dbReference type="ARBA" id="ARBA00022750"/>
    </source>
</evidence>
<dbReference type="InterPro" id="IPR036397">
    <property type="entry name" value="RNaseH_sf"/>
</dbReference>
<dbReference type="Gene3D" id="1.10.340.70">
    <property type="match status" value="1"/>
</dbReference>
<keyword evidence="5" id="KW-0378">Hydrolase</keyword>
<evidence type="ECO:0000256" key="10">
    <source>
        <dbReference type="ARBA" id="ARBA00023125"/>
    </source>
</evidence>
<dbReference type="PROSITE" id="PS00598">
    <property type="entry name" value="CHROMO_1"/>
    <property type="match status" value="1"/>
</dbReference>
<evidence type="ECO:0000256" key="9">
    <source>
        <dbReference type="ARBA" id="ARBA00022932"/>
    </source>
</evidence>
<keyword evidence="8" id="KW-0695">RNA-directed DNA polymerase</keyword>
<keyword evidence="11" id="KW-0233">DNA recombination</keyword>
<dbReference type="InterPro" id="IPR050951">
    <property type="entry name" value="Retrovirus_Pol_polyprotein"/>
</dbReference>
<dbReference type="PROSITE" id="PS50013">
    <property type="entry name" value="CHROMO_2"/>
    <property type="match status" value="1"/>
</dbReference>
<keyword evidence="9" id="KW-0239">DNA-directed DNA polymerase</keyword>
<evidence type="ECO:0000256" key="5">
    <source>
        <dbReference type="ARBA" id="ARBA00022801"/>
    </source>
</evidence>
<dbReference type="AlphaFoldDB" id="A0AAV0UMS7"/>
<dbReference type="Pfam" id="PF24626">
    <property type="entry name" value="SH3_Tf2-1"/>
    <property type="match status" value="1"/>
</dbReference>
<dbReference type="GO" id="GO:0003887">
    <property type="term" value="F:DNA-directed DNA polymerase activity"/>
    <property type="evidence" value="ECO:0007669"/>
    <property type="project" value="UniProtKB-KW"/>
</dbReference>
<keyword evidence="4" id="KW-0064">Aspartyl protease</keyword>
<evidence type="ECO:0000256" key="8">
    <source>
        <dbReference type="ARBA" id="ARBA00022918"/>
    </source>
</evidence>
<protein>
    <recommendedName>
        <fullName evidence="18">Chromo domain-containing protein</fullName>
    </recommendedName>
</protein>
<dbReference type="GO" id="GO:0003964">
    <property type="term" value="F:RNA-directed DNA polymerase activity"/>
    <property type="evidence" value="ECO:0007669"/>
    <property type="project" value="UniProtKB-KW"/>
</dbReference>
<evidence type="ECO:0000256" key="1">
    <source>
        <dbReference type="ARBA" id="ARBA00004123"/>
    </source>
</evidence>
<dbReference type="EMBL" id="CANTFK010000986">
    <property type="protein sequence ID" value="CAI5738232.1"/>
    <property type="molecule type" value="Genomic_DNA"/>
</dbReference>
<dbReference type="PANTHER" id="PTHR37984">
    <property type="entry name" value="PROTEIN CBG26694"/>
    <property type="match status" value="1"/>
</dbReference>
<feature type="domain" description="Integrase catalytic" evidence="15">
    <location>
        <begin position="56"/>
        <end position="162"/>
    </location>
</feature>
<feature type="compositionally biased region" description="Basic residues" evidence="13">
    <location>
        <begin position="658"/>
        <end position="670"/>
    </location>
</feature>
<evidence type="ECO:0000259" key="15">
    <source>
        <dbReference type="PROSITE" id="PS50994"/>
    </source>
</evidence>
<dbReference type="GO" id="GO:0005634">
    <property type="term" value="C:nucleus"/>
    <property type="evidence" value="ECO:0007669"/>
    <property type="project" value="UniProtKB-SubCell"/>
</dbReference>
<dbReference type="SUPFAM" id="SSF54160">
    <property type="entry name" value="Chromo domain-like"/>
    <property type="match status" value="1"/>
</dbReference>
<keyword evidence="6" id="KW-0460">Magnesium</keyword>
<dbReference type="Gene3D" id="3.30.420.10">
    <property type="entry name" value="Ribonuclease H-like superfamily/Ribonuclease H"/>
    <property type="match status" value="2"/>
</dbReference>
<keyword evidence="9" id="KW-0548">Nucleotidyltransferase</keyword>
<keyword evidence="9" id="KW-0808">Transferase</keyword>
<dbReference type="GO" id="GO:0006508">
    <property type="term" value="P:proteolysis"/>
    <property type="evidence" value="ECO:0007669"/>
    <property type="project" value="UniProtKB-KW"/>
</dbReference>
<evidence type="ECO:0000256" key="6">
    <source>
        <dbReference type="ARBA" id="ARBA00022842"/>
    </source>
</evidence>
<keyword evidence="12" id="KW-0539">Nucleus</keyword>
<comment type="subcellular location">
    <subcellularLocation>
        <location evidence="1">Nucleus</location>
    </subcellularLocation>
</comment>
<evidence type="ECO:0000313" key="17">
    <source>
        <dbReference type="Proteomes" id="UP001159659"/>
    </source>
</evidence>
<dbReference type="PANTHER" id="PTHR37984:SF5">
    <property type="entry name" value="PROTEIN NYNRIN-LIKE"/>
    <property type="match status" value="1"/>
</dbReference>
<dbReference type="PROSITE" id="PS50994">
    <property type="entry name" value="INTEGRASE"/>
    <property type="match status" value="1"/>
</dbReference>
<dbReference type="InterPro" id="IPR001584">
    <property type="entry name" value="Integrase_cat-core"/>
</dbReference>
<dbReference type="InterPro" id="IPR041588">
    <property type="entry name" value="Integrase_H2C2"/>
</dbReference>
<dbReference type="Pfam" id="PF17921">
    <property type="entry name" value="Integrase_H2C2"/>
    <property type="match status" value="1"/>
</dbReference>
<evidence type="ECO:0000256" key="3">
    <source>
        <dbReference type="ARBA" id="ARBA00022723"/>
    </source>
</evidence>
<proteinExistence type="predicted"/>
<feature type="region of interest" description="Disordered" evidence="13">
    <location>
        <begin position="206"/>
        <end position="233"/>
    </location>
</feature>
<feature type="domain" description="Chromo" evidence="14">
    <location>
        <begin position="551"/>
        <end position="612"/>
    </location>
</feature>
<dbReference type="InterPro" id="IPR023779">
    <property type="entry name" value="Chromodomain_CS"/>
</dbReference>
<keyword evidence="7" id="KW-0229">DNA integration</keyword>
<evidence type="ECO:0000259" key="14">
    <source>
        <dbReference type="PROSITE" id="PS50013"/>
    </source>
</evidence>
<evidence type="ECO:0000256" key="12">
    <source>
        <dbReference type="ARBA" id="ARBA00023242"/>
    </source>
</evidence>
<evidence type="ECO:0000256" key="13">
    <source>
        <dbReference type="SAM" id="MobiDB-lite"/>
    </source>
</evidence>
<dbReference type="InterPro" id="IPR023780">
    <property type="entry name" value="Chromo_domain"/>
</dbReference>
<feature type="compositionally biased region" description="Polar residues" evidence="13">
    <location>
        <begin position="418"/>
        <end position="433"/>
    </location>
</feature>
<gene>
    <name evidence="16" type="ORF">PFR002_LOCUS8607</name>
</gene>
<evidence type="ECO:0000256" key="7">
    <source>
        <dbReference type="ARBA" id="ARBA00022908"/>
    </source>
</evidence>
<keyword evidence="2" id="KW-0645">Protease</keyword>
<feature type="region of interest" description="Disordered" evidence="13">
    <location>
        <begin position="657"/>
        <end position="680"/>
    </location>
</feature>
<comment type="caution">
    <text evidence="16">The sequence shown here is derived from an EMBL/GenBank/DDBJ whole genome shotgun (WGS) entry which is preliminary data.</text>
</comment>
<feature type="region of interest" description="Disordered" evidence="13">
    <location>
        <begin position="418"/>
        <end position="438"/>
    </location>
</feature>
<dbReference type="GO" id="GO:0004190">
    <property type="term" value="F:aspartic-type endopeptidase activity"/>
    <property type="evidence" value="ECO:0007669"/>
    <property type="project" value="UniProtKB-KW"/>
</dbReference>
<keyword evidence="3" id="KW-0479">Metal-binding</keyword>
<dbReference type="GO" id="GO:0003677">
    <property type="term" value="F:DNA binding"/>
    <property type="evidence" value="ECO:0007669"/>
    <property type="project" value="UniProtKB-KW"/>
</dbReference>
<dbReference type="InterPro" id="IPR012337">
    <property type="entry name" value="RNaseH-like_sf"/>
</dbReference>
<dbReference type="InterPro" id="IPR056924">
    <property type="entry name" value="SH3_Tf2-1"/>
</dbReference>
<name>A0AAV0UMS7_9STRA</name>
<dbReference type="SUPFAM" id="SSF53098">
    <property type="entry name" value="Ribonuclease H-like"/>
    <property type="match status" value="1"/>
</dbReference>
<reference evidence="16" key="1">
    <citation type="submission" date="2022-12" db="EMBL/GenBank/DDBJ databases">
        <authorList>
            <person name="Webb A."/>
        </authorList>
    </citation>
    <scope>NUCLEOTIDE SEQUENCE</scope>
    <source>
        <strain evidence="16">Pf2</strain>
    </source>
</reference>
<dbReference type="GO" id="GO:0006310">
    <property type="term" value="P:DNA recombination"/>
    <property type="evidence" value="ECO:0007669"/>
    <property type="project" value="UniProtKB-KW"/>
</dbReference>
<dbReference type="Pfam" id="PF00385">
    <property type="entry name" value="Chromo"/>
    <property type="match status" value="1"/>
</dbReference>
<dbReference type="Proteomes" id="UP001159659">
    <property type="component" value="Unassembled WGS sequence"/>
</dbReference>